<evidence type="ECO:0000313" key="1">
    <source>
        <dbReference type="EMBL" id="SEF42881.1"/>
    </source>
</evidence>
<proteinExistence type="predicted"/>
<dbReference type="Pfam" id="PF20131">
    <property type="entry name" value="MC3"/>
    <property type="match status" value="1"/>
</dbReference>
<protein>
    <submittedName>
        <fullName evidence="1">Uncharacterized protein</fullName>
    </submittedName>
</protein>
<dbReference type="Proteomes" id="UP000236753">
    <property type="component" value="Unassembled WGS sequence"/>
</dbReference>
<dbReference type="EMBL" id="FNUX01000001">
    <property type="protein sequence ID" value="SEF42881.1"/>
    <property type="molecule type" value="Genomic_DNA"/>
</dbReference>
<reference evidence="1 2" key="1">
    <citation type="submission" date="2016-10" db="EMBL/GenBank/DDBJ databases">
        <authorList>
            <person name="de Groot N.N."/>
        </authorList>
    </citation>
    <scope>NUCLEOTIDE SEQUENCE [LARGE SCALE GENOMIC DNA]</scope>
    <source>
        <strain evidence="1 2">Nm13</strain>
    </source>
</reference>
<sequence>MTSLTDALYHAKYNPFKYGEFLASFYSELISVDNNLLLSQLIIPLCSHPLYFHKLSNAKFGSKSKSTIWTVFNDRSQLYDLQERLDGFKSLTDQGLQYCLVNDWVEIDSENLGVNPIPTSELSFVKQKSAVNLGKLFSHLSVVEIYALLGVTPR</sequence>
<organism evidence="1 2">
    <name type="scientific">Nitrosomonas ureae</name>
    <dbReference type="NCBI Taxonomy" id="44577"/>
    <lineage>
        <taxon>Bacteria</taxon>
        <taxon>Pseudomonadati</taxon>
        <taxon>Pseudomonadota</taxon>
        <taxon>Betaproteobacteria</taxon>
        <taxon>Nitrosomonadales</taxon>
        <taxon>Nitrosomonadaceae</taxon>
        <taxon>Nitrosomonas</taxon>
    </lineage>
</organism>
<dbReference type="AlphaFoldDB" id="A0A1H5RZD3"/>
<accession>A0A1H5RZD3</accession>
<dbReference type="OrthoDB" id="6636611at2"/>
<dbReference type="RefSeq" id="WP_103965259.1">
    <property type="nucleotide sequence ID" value="NZ_FNUX01000001.1"/>
</dbReference>
<evidence type="ECO:0000313" key="2">
    <source>
        <dbReference type="Proteomes" id="UP000236753"/>
    </source>
</evidence>
<dbReference type="InterPro" id="IPR045390">
    <property type="entry name" value="ABC-3C_MC3"/>
</dbReference>
<gene>
    <name evidence="1" type="ORF">SAMN05216334_101289</name>
</gene>
<name>A0A1H5RZD3_9PROT</name>